<dbReference type="InterPro" id="IPR043150">
    <property type="entry name" value="Phytochrome_PHY_sf"/>
</dbReference>
<dbReference type="Gene3D" id="3.30.450.270">
    <property type="match status" value="1"/>
</dbReference>
<gene>
    <name evidence="7" type="ORF">SAMN05660642_01556</name>
</gene>
<dbReference type="SUPFAM" id="SSF55785">
    <property type="entry name" value="PYP-like sensor domain (PAS domain)"/>
    <property type="match status" value="1"/>
</dbReference>
<dbReference type="GO" id="GO:0016791">
    <property type="term" value="F:phosphatase activity"/>
    <property type="evidence" value="ECO:0007669"/>
    <property type="project" value="TreeGrafter"/>
</dbReference>
<dbReference type="Proteomes" id="UP000198680">
    <property type="component" value="Unassembled WGS sequence"/>
</dbReference>
<dbReference type="InterPro" id="IPR035965">
    <property type="entry name" value="PAS-like_dom_sf"/>
</dbReference>
<dbReference type="Gene3D" id="3.30.450.40">
    <property type="match status" value="1"/>
</dbReference>
<keyword evidence="7" id="KW-0808">Transferase</keyword>
<keyword evidence="8" id="KW-1185">Reference proteome</keyword>
<dbReference type="PROSITE" id="PS50046">
    <property type="entry name" value="PHYTOCHROME_2"/>
    <property type="match status" value="1"/>
</dbReference>
<dbReference type="STRING" id="1137991.SAMN05660642_01556"/>
<reference evidence="8" key="1">
    <citation type="submission" date="2016-10" db="EMBL/GenBank/DDBJ databases">
        <authorList>
            <person name="Varghese N."/>
            <person name="Submissions S."/>
        </authorList>
    </citation>
    <scope>NUCLEOTIDE SEQUENCE [LARGE SCALE GENOMIC DNA]</scope>
    <source>
        <strain evidence="8">DSM 45419</strain>
    </source>
</reference>
<accession>A0A1G9Q922</accession>
<dbReference type="GO" id="GO:0009584">
    <property type="term" value="P:detection of visible light"/>
    <property type="evidence" value="ECO:0007669"/>
    <property type="project" value="InterPro"/>
</dbReference>
<dbReference type="PANTHER" id="PTHR43156:SF2">
    <property type="entry name" value="STAGE II SPORULATION PROTEIN E"/>
    <property type="match status" value="1"/>
</dbReference>
<evidence type="ECO:0000256" key="2">
    <source>
        <dbReference type="ARBA" id="ARBA00022606"/>
    </source>
</evidence>
<proteinExistence type="predicted"/>
<evidence type="ECO:0000256" key="3">
    <source>
        <dbReference type="ARBA" id="ARBA00022801"/>
    </source>
</evidence>
<evidence type="ECO:0000256" key="4">
    <source>
        <dbReference type="ARBA" id="ARBA00022991"/>
    </source>
</evidence>
<keyword evidence="3" id="KW-0378">Hydrolase</keyword>
<dbReference type="GO" id="GO:0016301">
    <property type="term" value="F:kinase activity"/>
    <property type="evidence" value="ECO:0007669"/>
    <property type="project" value="UniProtKB-KW"/>
</dbReference>
<sequence length="771" mass="82895">MSSPEVELLPAGTPVDLSNCEREPIHVPGSIQPRGVLLAVTEPDLVVEQVSENLADLVGVDPADALGRRLSDVLGVAAAGAVARSASAFGDLRERNPVELTLDVGGSPVPVDALLHRALTGTGDGVPPSTALLVVELEPARGPRPFSFPNTYQAVRGTVGELNRATSLQELYDTTAQAVRELTGFDRVMVYRYDAEYNGEVVAEAKAEELNSFLGLHYPASDIPAQARALYEKNWIRLISDVDYRPVPLRPALVPSTGTPLDMTFSTLRSVSPIHVEYLHNMGVRASMSVSLLRDDRLWGLIACHHYSGPHAPPYATRAAAEFLGSTLSLRLVDRAEEDEVHRALQVRSTLAWLTAATLDEDRPLADTLLGSPGLLDLLPADGVVVHLQRHRGARGTTLPEATADAIATWAAAARGEEVVATDSLPRHAPELQVPCEVACGVLVLPLPEGQYVLWHRAEARRTVDWGGDPHNKAIAEREGDSVRLSPRKSFERWRETVRDRSDPWTAQELAEVGELRTHLLEALYARSRRAVRAAELLQRSHLTEPPESASLDVAVRYVPATTETQVGGDWYDVFEQPDGSTVVVIGDVVGHDTEAAAVMAQLRGLLRGIAYGSADGPATVLRRLDSAVAGLGLHAMATVLVGLLTPEPATGGARLRWSSAGHLPPLLADPGDGVLALTTPRAELLLGVDPAAQRTESEAVLEPGSTLLLYTDGLVERRDQGFDDGVERLADELVAVRDRPLEVACDELIGRLLPEGAEDDVALVAVRLRG</sequence>
<dbReference type="Gene3D" id="3.30.450.20">
    <property type="entry name" value="PAS domain"/>
    <property type="match status" value="1"/>
</dbReference>
<feature type="domain" description="Phytochrome chromophore attachment site" evidence="6">
    <location>
        <begin position="167"/>
        <end position="326"/>
    </location>
</feature>
<keyword evidence="7" id="KW-0418">Kinase</keyword>
<dbReference type="SMART" id="SM00331">
    <property type="entry name" value="PP2C_SIG"/>
    <property type="match status" value="1"/>
</dbReference>
<organism evidence="7 8">
    <name type="scientific">Geodermatophilus siccatus</name>
    <dbReference type="NCBI Taxonomy" id="1137991"/>
    <lineage>
        <taxon>Bacteria</taxon>
        <taxon>Bacillati</taxon>
        <taxon>Actinomycetota</taxon>
        <taxon>Actinomycetes</taxon>
        <taxon>Geodermatophilales</taxon>
        <taxon>Geodermatophilaceae</taxon>
        <taxon>Geodermatophilus</taxon>
    </lineage>
</organism>
<dbReference type="Pfam" id="PF08446">
    <property type="entry name" value="PAS_2"/>
    <property type="match status" value="1"/>
</dbReference>
<dbReference type="SMART" id="SM00065">
    <property type="entry name" value="GAF"/>
    <property type="match status" value="1"/>
</dbReference>
<dbReference type="InterPro" id="IPR001932">
    <property type="entry name" value="PPM-type_phosphatase-like_dom"/>
</dbReference>
<dbReference type="InterPro" id="IPR013515">
    <property type="entry name" value="Phytochrome_cen-reg"/>
</dbReference>
<dbReference type="EMBL" id="FNHE01000003">
    <property type="protein sequence ID" value="SDM07433.1"/>
    <property type="molecule type" value="Genomic_DNA"/>
</dbReference>
<name>A0A1G9Q922_9ACTN</name>
<keyword evidence="5" id="KW-0675">Receptor</keyword>
<keyword evidence="2" id="KW-0716">Sensory transduction</keyword>
<dbReference type="InterPro" id="IPR052016">
    <property type="entry name" value="Bact_Sigma-Reg"/>
</dbReference>
<dbReference type="RefSeq" id="WP_091216486.1">
    <property type="nucleotide sequence ID" value="NZ_FNHE01000003.1"/>
</dbReference>
<dbReference type="OrthoDB" id="23692at2"/>
<dbReference type="AlphaFoldDB" id="A0A1G9Q922"/>
<dbReference type="Pfam" id="PF01590">
    <property type="entry name" value="GAF"/>
    <property type="match status" value="1"/>
</dbReference>
<dbReference type="GO" id="GO:0006355">
    <property type="term" value="P:regulation of DNA-templated transcription"/>
    <property type="evidence" value="ECO:0007669"/>
    <property type="project" value="InterPro"/>
</dbReference>
<dbReference type="Pfam" id="PF07228">
    <property type="entry name" value="SpoIIE"/>
    <property type="match status" value="1"/>
</dbReference>
<dbReference type="InterPro" id="IPR036457">
    <property type="entry name" value="PPM-type-like_dom_sf"/>
</dbReference>
<dbReference type="PRINTS" id="PR01033">
    <property type="entry name" value="PHYTOCHROME"/>
</dbReference>
<dbReference type="InterPro" id="IPR029016">
    <property type="entry name" value="GAF-like_dom_sf"/>
</dbReference>
<dbReference type="GO" id="GO:0009881">
    <property type="term" value="F:photoreceptor activity"/>
    <property type="evidence" value="ECO:0007669"/>
    <property type="project" value="UniProtKB-KW"/>
</dbReference>
<keyword evidence="1" id="KW-0600">Photoreceptor protein</keyword>
<evidence type="ECO:0000256" key="5">
    <source>
        <dbReference type="ARBA" id="ARBA00023170"/>
    </source>
</evidence>
<evidence type="ECO:0000313" key="7">
    <source>
        <dbReference type="EMBL" id="SDM07433.1"/>
    </source>
</evidence>
<dbReference type="InterPro" id="IPR013654">
    <property type="entry name" value="PAS_2"/>
</dbReference>
<dbReference type="Pfam" id="PF00360">
    <property type="entry name" value="PHY"/>
    <property type="match status" value="1"/>
</dbReference>
<protein>
    <submittedName>
        <fullName evidence="7">Bacteriophytochrome (Light-regulated signal transduction histidine kinase)</fullName>
    </submittedName>
</protein>
<dbReference type="InterPro" id="IPR003018">
    <property type="entry name" value="GAF"/>
</dbReference>
<dbReference type="InterPro" id="IPR016132">
    <property type="entry name" value="Phyto_chromo_attachment"/>
</dbReference>
<evidence type="ECO:0000313" key="8">
    <source>
        <dbReference type="Proteomes" id="UP000198680"/>
    </source>
</evidence>
<dbReference type="Gene3D" id="3.60.40.10">
    <property type="entry name" value="PPM-type phosphatase domain"/>
    <property type="match status" value="1"/>
</dbReference>
<dbReference type="PANTHER" id="PTHR43156">
    <property type="entry name" value="STAGE II SPORULATION PROTEIN E-RELATED"/>
    <property type="match status" value="1"/>
</dbReference>
<dbReference type="SUPFAM" id="SSF55781">
    <property type="entry name" value="GAF domain-like"/>
    <property type="match status" value="2"/>
</dbReference>
<evidence type="ECO:0000259" key="6">
    <source>
        <dbReference type="PROSITE" id="PS50046"/>
    </source>
</evidence>
<dbReference type="SUPFAM" id="SSF81606">
    <property type="entry name" value="PP2C-like"/>
    <property type="match status" value="1"/>
</dbReference>
<evidence type="ECO:0000256" key="1">
    <source>
        <dbReference type="ARBA" id="ARBA00022543"/>
    </source>
</evidence>
<dbReference type="InterPro" id="IPR001294">
    <property type="entry name" value="Phytochrome"/>
</dbReference>
<keyword evidence="4" id="KW-0157">Chromophore</keyword>